<dbReference type="RefSeq" id="WP_264327211.1">
    <property type="nucleotide sequence ID" value="NZ_JADEXQ010000102.1"/>
</dbReference>
<keyword evidence="3" id="KW-1185">Reference proteome</keyword>
<dbReference type="InterPro" id="IPR036249">
    <property type="entry name" value="Thioredoxin-like_sf"/>
</dbReference>
<keyword evidence="1" id="KW-0732">Signal</keyword>
<dbReference type="SUPFAM" id="SSF52833">
    <property type="entry name" value="Thioredoxin-like"/>
    <property type="match status" value="1"/>
</dbReference>
<dbReference type="EMBL" id="JADEXQ010000102">
    <property type="protein sequence ID" value="MBE9032392.1"/>
    <property type="molecule type" value="Genomic_DNA"/>
</dbReference>
<dbReference type="NCBIfam" id="NF038096">
    <property type="entry name" value="thylak_slr1796"/>
    <property type="match status" value="1"/>
</dbReference>
<sequence>MTLVCISCLVLATTIQPAWAGLTDDNFDGEIFALYAGNGSIVPPKNDLAATLKQNKAAVLVFYVDDSRDCKEFSIKISNLQGLYSRVANFIPVRIDSIPVKESYDPLDAGYYYKGYVPQTVIFNPQGEVKFDESGQASFESLDDTMREIFSLLPRTESSDLKRRPVNEISGELAN</sequence>
<accession>A0A928VTR8</accession>
<protein>
    <submittedName>
        <fullName evidence="2">Thylakoid membrane photosystem I accumulation factor</fullName>
    </submittedName>
</protein>
<organism evidence="2 3">
    <name type="scientific">Romeriopsis navalis LEGE 11480</name>
    <dbReference type="NCBI Taxonomy" id="2777977"/>
    <lineage>
        <taxon>Bacteria</taxon>
        <taxon>Bacillati</taxon>
        <taxon>Cyanobacteriota</taxon>
        <taxon>Cyanophyceae</taxon>
        <taxon>Leptolyngbyales</taxon>
        <taxon>Leptolyngbyaceae</taxon>
        <taxon>Romeriopsis</taxon>
        <taxon>Romeriopsis navalis</taxon>
    </lineage>
</organism>
<comment type="caution">
    <text evidence="2">The sequence shown here is derived from an EMBL/GenBank/DDBJ whole genome shotgun (WGS) entry which is preliminary data.</text>
</comment>
<name>A0A928VTR8_9CYAN</name>
<feature type="signal peptide" evidence="1">
    <location>
        <begin position="1"/>
        <end position="20"/>
    </location>
</feature>
<dbReference type="Gene3D" id="3.40.30.10">
    <property type="entry name" value="Glutaredoxin"/>
    <property type="match status" value="1"/>
</dbReference>
<evidence type="ECO:0000313" key="3">
    <source>
        <dbReference type="Proteomes" id="UP000625316"/>
    </source>
</evidence>
<evidence type="ECO:0000313" key="2">
    <source>
        <dbReference type="EMBL" id="MBE9032392.1"/>
    </source>
</evidence>
<proteinExistence type="predicted"/>
<dbReference type="AlphaFoldDB" id="A0A928VTR8"/>
<reference evidence="2" key="1">
    <citation type="submission" date="2020-10" db="EMBL/GenBank/DDBJ databases">
        <authorList>
            <person name="Castelo-Branco R."/>
            <person name="Eusebio N."/>
            <person name="Adriana R."/>
            <person name="Vieira A."/>
            <person name="Brugerolle De Fraissinette N."/>
            <person name="Rezende De Castro R."/>
            <person name="Schneider M.P."/>
            <person name="Vasconcelos V."/>
            <person name="Leao P.N."/>
        </authorList>
    </citation>
    <scope>NUCLEOTIDE SEQUENCE</scope>
    <source>
        <strain evidence="2">LEGE 11480</strain>
    </source>
</reference>
<evidence type="ECO:0000256" key="1">
    <source>
        <dbReference type="SAM" id="SignalP"/>
    </source>
</evidence>
<gene>
    <name evidence="2" type="ORF">IQ266_21880</name>
</gene>
<feature type="chain" id="PRO_5037012309" evidence="1">
    <location>
        <begin position="21"/>
        <end position="175"/>
    </location>
</feature>
<dbReference type="InterPro" id="IPR048069">
    <property type="entry name" value="Thylak_slr1796"/>
</dbReference>
<dbReference type="Proteomes" id="UP000625316">
    <property type="component" value="Unassembled WGS sequence"/>
</dbReference>